<name>I2GU19_9BACT</name>
<dbReference type="Proteomes" id="UP000009309">
    <property type="component" value="Plasmid pFLIM01"/>
</dbReference>
<organism evidence="1 2">
    <name type="scientific">Fibrisoma limi BUZ 3</name>
    <dbReference type="NCBI Taxonomy" id="1185876"/>
    <lineage>
        <taxon>Bacteria</taxon>
        <taxon>Pseudomonadati</taxon>
        <taxon>Bacteroidota</taxon>
        <taxon>Cytophagia</taxon>
        <taxon>Cytophagales</taxon>
        <taxon>Spirosomataceae</taxon>
        <taxon>Fibrisoma</taxon>
    </lineage>
</organism>
<reference evidence="1 2" key="1">
    <citation type="journal article" date="2012" name="J. Bacteriol.">
        <title>Genome Sequence of the Filamentous Bacterium Fibrisoma limi BUZ 3T.</title>
        <authorList>
            <person name="Filippini M."/>
            <person name="Qi W."/>
            <person name="Jaenicke S."/>
            <person name="Goesmann A."/>
            <person name="Smits T.H."/>
            <person name="Bagheri H.C."/>
        </authorList>
    </citation>
    <scope>NUCLEOTIDE SEQUENCE [LARGE SCALE GENOMIC DNA]</scope>
    <source>
        <strain evidence="2">BUZ 3T</strain>
        <plasmid evidence="1 2">pFLIM01</plasmid>
    </source>
</reference>
<accession>I2GU19</accession>
<protein>
    <submittedName>
        <fullName evidence="1">Uncharacterized protein</fullName>
    </submittedName>
</protein>
<dbReference type="AlphaFoldDB" id="I2GU19"/>
<dbReference type="RefSeq" id="WP_015056955.1">
    <property type="nucleotide sequence ID" value="NC_019017.1"/>
</dbReference>
<keyword evidence="2" id="KW-1185">Reference proteome</keyword>
<sequence length="248" mass="29683">MQKRRRTYPRQEYLEKREELHRLVNQQHRLQLTPEEHNIKGETNQAPIIYLDGKDGAKFDKLNRTQFDCREIKLINPTQPAISLKFSTRHKYQIDRNPQSKVIREHLIELIYELQEALEKNSDDALAQQNLALLMKVNRNPGSYELAMSNYFRYYYYTYVNYRYADGQGYSTGNTHLIASSIKEDDEQNEPEDRFLRYNVIFVDVAGISRPRPANDHARTETYLNEFEHRFDVGKRDLFIKVKKRFRK</sequence>
<gene>
    <name evidence="1" type="ORF">BN8_p06816</name>
</gene>
<keyword evidence="1" id="KW-0614">Plasmid</keyword>
<evidence type="ECO:0000313" key="2">
    <source>
        <dbReference type="Proteomes" id="UP000009309"/>
    </source>
</evidence>
<evidence type="ECO:0000313" key="1">
    <source>
        <dbReference type="EMBL" id="CCH57620.1"/>
    </source>
</evidence>
<dbReference type="EMBL" id="HE805916">
    <property type="protein sequence ID" value="CCH57620.1"/>
    <property type="molecule type" value="Genomic_DNA"/>
</dbReference>
<proteinExistence type="predicted"/>
<geneLocation type="plasmid" evidence="1 2">
    <name>pFLIM01</name>
</geneLocation>